<comment type="caution">
    <text evidence="1">The sequence shown here is derived from an EMBL/GenBank/DDBJ whole genome shotgun (WGS) entry which is preliminary data.</text>
</comment>
<protein>
    <submittedName>
        <fullName evidence="1">15151_t:CDS:1</fullName>
    </submittedName>
</protein>
<organism evidence="1 2">
    <name type="scientific">Cetraspora pellucida</name>
    <dbReference type="NCBI Taxonomy" id="1433469"/>
    <lineage>
        <taxon>Eukaryota</taxon>
        <taxon>Fungi</taxon>
        <taxon>Fungi incertae sedis</taxon>
        <taxon>Mucoromycota</taxon>
        <taxon>Glomeromycotina</taxon>
        <taxon>Glomeromycetes</taxon>
        <taxon>Diversisporales</taxon>
        <taxon>Gigasporaceae</taxon>
        <taxon>Cetraspora</taxon>
    </lineage>
</organism>
<sequence length="105" mass="12537">QATIDPCIINKVLNIVQNNSAKLNHFSRKHAKLKYLIKEQQTQLEEKQLNKMLESDKEYAEQLQKLNNKGVLFNVFWNIKLYSEVIFAAIQLKKDYYIQYMKEEL</sequence>
<accession>A0ACA9NJJ9</accession>
<gene>
    <name evidence="1" type="ORF">SPELUC_LOCUS9202</name>
</gene>
<reference evidence="1" key="1">
    <citation type="submission" date="2021-06" db="EMBL/GenBank/DDBJ databases">
        <authorList>
            <person name="Kallberg Y."/>
            <person name="Tangrot J."/>
            <person name="Rosling A."/>
        </authorList>
    </citation>
    <scope>NUCLEOTIDE SEQUENCE</scope>
    <source>
        <strain evidence="1">28 12/20/2015</strain>
    </source>
</reference>
<evidence type="ECO:0000313" key="1">
    <source>
        <dbReference type="EMBL" id="CAG8659107.1"/>
    </source>
</evidence>
<proteinExistence type="predicted"/>
<keyword evidence="2" id="KW-1185">Reference proteome</keyword>
<evidence type="ECO:0000313" key="2">
    <source>
        <dbReference type="Proteomes" id="UP000789366"/>
    </source>
</evidence>
<dbReference type="Proteomes" id="UP000789366">
    <property type="component" value="Unassembled WGS sequence"/>
</dbReference>
<feature type="non-terminal residue" evidence="1">
    <location>
        <position position="1"/>
    </location>
</feature>
<name>A0ACA9NJJ9_9GLOM</name>
<dbReference type="EMBL" id="CAJVPW010015118">
    <property type="protein sequence ID" value="CAG8659107.1"/>
    <property type="molecule type" value="Genomic_DNA"/>
</dbReference>